<feature type="domain" description="Bacterial bifunctional deaminase-reductase C-terminal" evidence="1">
    <location>
        <begin position="3"/>
        <end position="186"/>
    </location>
</feature>
<dbReference type="Pfam" id="PF01872">
    <property type="entry name" value="RibD_C"/>
    <property type="match status" value="1"/>
</dbReference>
<evidence type="ECO:0000313" key="3">
    <source>
        <dbReference type="Proteomes" id="UP001597419"/>
    </source>
</evidence>
<evidence type="ECO:0000313" key="2">
    <source>
        <dbReference type="EMBL" id="MFD2457139.1"/>
    </source>
</evidence>
<name>A0ABW5G776_9PSEU</name>
<dbReference type="InterPro" id="IPR024072">
    <property type="entry name" value="DHFR-like_dom_sf"/>
</dbReference>
<sequence length="194" mass="20887">MRKLVYYIGMSLDGVIAGPEGQVDFYTRGTEADAAYAAWVNERYPETVPTPMRPGAGLENVPNKRFDTVLLGLGTYRTVLDAGLTSPYAHLRQYVVSSTLGEIADPAVTLVGADPAGFVRELKQESGLDIWLCGGGKLAGALLPELDELIIKTYPVVAGAGVPAFGGGFGPTRFTPARRESFENGTTMTWYHRI</sequence>
<protein>
    <submittedName>
        <fullName evidence="2">Dihydrofolate reductase family protein</fullName>
    </submittedName>
</protein>
<proteinExistence type="predicted"/>
<dbReference type="PANTHER" id="PTHR38011:SF11">
    <property type="entry name" value="2,5-DIAMINO-6-RIBOSYLAMINO-4(3H)-PYRIMIDINONE 5'-PHOSPHATE REDUCTASE"/>
    <property type="match status" value="1"/>
</dbReference>
<organism evidence="2 3">
    <name type="scientific">Amycolatopsis samaneae</name>
    <dbReference type="NCBI Taxonomy" id="664691"/>
    <lineage>
        <taxon>Bacteria</taxon>
        <taxon>Bacillati</taxon>
        <taxon>Actinomycetota</taxon>
        <taxon>Actinomycetes</taxon>
        <taxon>Pseudonocardiales</taxon>
        <taxon>Pseudonocardiaceae</taxon>
        <taxon>Amycolatopsis</taxon>
    </lineage>
</organism>
<dbReference type="EMBL" id="JBHUKU010000001">
    <property type="protein sequence ID" value="MFD2457139.1"/>
    <property type="molecule type" value="Genomic_DNA"/>
</dbReference>
<dbReference type="InterPro" id="IPR002734">
    <property type="entry name" value="RibDG_C"/>
</dbReference>
<gene>
    <name evidence="2" type="ORF">ACFSYJ_00945</name>
</gene>
<accession>A0ABW5G776</accession>
<comment type="caution">
    <text evidence="2">The sequence shown here is derived from an EMBL/GenBank/DDBJ whole genome shotgun (WGS) entry which is preliminary data.</text>
</comment>
<dbReference type="RefSeq" id="WP_345402243.1">
    <property type="nucleotide sequence ID" value="NZ_BAABHG010000013.1"/>
</dbReference>
<dbReference type="InterPro" id="IPR050765">
    <property type="entry name" value="Riboflavin_Biosynth_HTPR"/>
</dbReference>
<keyword evidence="3" id="KW-1185">Reference proteome</keyword>
<reference evidence="3" key="1">
    <citation type="journal article" date="2019" name="Int. J. Syst. Evol. Microbiol.">
        <title>The Global Catalogue of Microorganisms (GCM) 10K type strain sequencing project: providing services to taxonomists for standard genome sequencing and annotation.</title>
        <authorList>
            <consortium name="The Broad Institute Genomics Platform"/>
            <consortium name="The Broad Institute Genome Sequencing Center for Infectious Disease"/>
            <person name="Wu L."/>
            <person name="Ma J."/>
        </authorList>
    </citation>
    <scope>NUCLEOTIDE SEQUENCE [LARGE SCALE GENOMIC DNA]</scope>
    <source>
        <strain evidence="3">CGMCC 4.7643</strain>
    </source>
</reference>
<dbReference type="PANTHER" id="PTHR38011">
    <property type="entry name" value="DIHYDROFOLATE REDUCTASE FAMILY PROTEIN (AFU_ORTHOLOGUE AFUA_8G06820)"/>
    <property type="match status" value="1"/>
</dbReference>
<dbReference type="Gene3D" id="3.40.430.10">
    <property type="entry name" value="Dihydrofolate Reductase, subunit A"/>
    <property type="match status" value="1"/>
</dbReference>
<dbReference type="Proteomes" id="UP001597419">
    <property type="component" value="Unassembled WGS sequence"/>
</dbReference>
<dbReference type="SUPFAM" id="SSF53597">
    <property type="entry name" value="Dihydrofolate reductase-like"/>
    <property type="match status" value="1"/>
</dbReference>
<evidence type="ECO:0000259" key="1">
    <source>
        <dbReference type="Pfam" id="PF01872"/>
    </source>
</evidence>